<dbReference type="Pfam" id="PF18911">
    <property type="entry name" value="PKD_4"/>
    <property type="match status" value="1"/>
</dbReference>
<feature type="chain" id="PRO_5016957338" description="alpha-amylase" evidence="4">
    <location>
        <begin position="21"/>
        <end position="740"/>
    </location>
</feature>
<evidence type="ECO:0000256" key="4">
    <source>
        <dbReference type="SAM" id="SignalP"/>
    </source>
</evidence>
<dbReference type="SMART" id="SM00089">
    <property type="entry name" value="PKD"/>
    <property type="match status" value="1"/>
</dbReference>
<reference evidence="6 7" key="1">
    <citation type="submission" date="2018-09" db="EMBL/GenBank/DDBJ databases">
        <title>Complete genome sequence of Euzebya sp. DY32-46 isolated from seawater of Pacific Ocean.</title>
        <authorList>
            <person name="Xu L."/>
            <person name="Wu Y.-H."/>
            <person name="Xu X.-W."/>
        </authorList>
    </citation>
    <scope>NUCLEOTIDE SEQUENCE [LARGE SCALE GENOMIC DNA]</scope>
    <source>
        <strain evidence="6 7">DY32-46</strain>
    </source>
</reference>
<comment type="catalytic activity">
    <reaction evidence="1">
        <text>Endohydrolysis of (1-&gt;4)-alpha-D-glucosidic linkages in polysaccharides containing three or more (1-&gt;4)-alpha-linked D-glucose units.</text>
        <dbReference type="EC" id="3.2.1.1"/>
    </reaction>
</comment>
<accession>A0A346XXK3</accession>
<organism evidence="6 7">
    <name type="scientific">Euzebya pacifica</name>
    <dbReference type="NCBI Taxonomy" id="1608957"/>
    <lineage>
        <taxon>Bacteria</taxon>
        <taxon>Bacillati</taxon>
        <taxon>Actinomycetota</taxon>
        <taxon>Nitriliruptoria</taxon>
        <taxon>Euzebyales</taxon>
    </lineage>
</organism>
<dbReference type="AlphaFoldDB" id="A0A346XXK3"/>
<protein>
    <recommendedName>
        <fullName evidence="2">alpha-amylase</fullName>
        <ecNumber evidence="2">3.2.1.1</ecNumber>
    </recommendedName>
</protein>
<feature type="compositionally biased region" description="Polar residues" evidence="3">
    <location>
        <begin position="423"/>
        <end position="433"/>
    </location>
</feature>
<evidence type="ECO:0000259" key="5">
    <source>
        <dbReference type="PROSITE" id="PS50093"/>
    </source>
</evidence>
<feature type="signal peptide" evidence="4">
    <location>
        <begin position="1"/>
        <end position="20"/>
    </location>
</feature>
<dbReference type="SUPFAM" id="SSF49452">
    <property type="entry name" value="Starch-binding domain-like"/>
    <property type="match status" value="1"/>
</dbReference>
<dbReference type="Gene3D" id="3.40.50.12090">
    <property type="match status" value="1"/>
</dbReference>
<sequence length="740" mass="75488">MTRPLVLLLALVLGIPFAAAQEEGGDAPDDAGDIVIAGPEGAQAAAQLSQATSSEGTSRVMLASDASFADALASAVLQQDGPLLLVPPTLPLPGAVIGELERLAPTEVTLLGGESAIGQDVEEELQRIGFATNRIAGATRYDTATAIARTRPNAVTALLVRAFDASGGNGTGAWADSVSAGALSTQLGLPILLTASDELSSPTAEYLNSSGIQTVIIVGGTGAVSAGIEEQLRAADFIVSRAAGATRFETALDVARVRRLAPSRAVLVDGIGEDGWQGGLAAARHAALEGAPILPVTDEAIPASIQAYLDQVQPSLLTCVEVQLDLCRGGTGEGEGGGSAVVTFNPPTGSAIRAGEPIIVGVDDPERSLDGTVSVSSNCTVVGYPSTPQFVTEGSVNFGLTVAPEEPGGDQPRPSGAVPVQPSAGNPQPQPGATAQPVEDNEPTPVDYPLSCEVTTSLGTADGGEQVDRSVYTVVDLRPRIRVSSFPLVEGAAVAFTDVTGGPVDTWSWDFGDGGTSAEQHPDHVFDDMGCYPVDLEVTSSLQHWFDGSRFAETETRLIGIAPADADLAHVEMYVVEGFVPVPGAVVRMSDLDGNEIASATAGSDGVAVFNDGGASSLSGVDHGTYVFTVDGEDGLTVQTVAPGQTVCPGVQIGDIGDLTVTAQTDAAEPAPIPGATVEITRDGFTFGGTTDDNGSFSLADLPVGSYTVEVRAQGFVTETRTVVVVADTGTTLEVSMTRN</sequence>
<dbReference type="PANTHER" id="PTHR30032:SF8">
    <property type="entry name" value="GERMINATION-SPECIFIC N-ACETYLMURAMOYL-L-ALANINE AMIDASE"/>
    <property type="match status" value="1"/>
</dbReference>
<evidence type="ECO:0000256" key="3">
    <source>
        <dbReference type="SAM" id="MobiDB-lite"/>
    </source>
</evidence>
<dbReference type="RefSeq" id="WP_164710404.1">
    <property type="nucleotide sequence ID" value="NZ_CP031165.1"/>
</dbReference>
<dbReference type="Gene3D" id="2.60.40.10">
    <property type="entry name" value="Immunoglobulins"/>
    <property type="match status" value="1"/>
</dbReference>
<dbReference type="KEGG" id="euz:DVS28_a2268"/>
<evidence type="ECO:0000313" key="6">
    <source>
        <dbReference type="EMBL" id="AXV06950.1"/>
    </source>
</evidence>
<dbReference type="Proteomes" id="UP000264006">
    <property type="component" value="Chromosome"/>
</dbReference>
<dbReference type="Pfam" id="PF13620">
    <property type="entry name" value="CarboxypepD_reg"/>
    <property type="match status" value="1"/>
</dbReference>
<dbReference type="Pfam" id="PF04122">
    <property type="entry name" value="CW_binding_2"/>
    <property type="match status" value="3"/>
</dbReference>
<dbReference type="InterPro" id="IPR000601">
    <property type="entry name" value="PKD_dom"/>
</dbReference>
<dbReference type="InterPro" id="IPR051922">
    <property type="entry name" value="Bact_Sporulation_Assoc"/>
</dbReference>
<dbReference type="GO" id="GO:0030246">
    <property type="term" value="F:carbohydrate binding"/>
    <property type="evidence" value="ECO:0007669"/>
    <property type="project" value="InterPro"/>
</dbReference>
<keyword evidence="4" id="KW-0732">Signal</keyword>
<dbReference type="InterPro" id="IPR013784">
    <property type="entry name" value="Carb-bd-like_fold"/>
</dbReference>
<dbReference type="EC" id="3.2.1.1" evidence="2"/>
<dbReference type="InterPro" id="IPR022409">
    <property type="entry name" value="PKD/Chitinase_dom"/>
</dbReference>
<evidence type="ECO:0000256" key="1">
    <source>
        <dbReference type="ARBA" id="ARBA00000548"/>
    </source>
</evidence>
<dbReference type="PROSITE" id="PS50093">
    <property type="entry name" value="PKD"/>
    <property type="match status" value="1"/>
</dbReference>
<feature type="domain" description="PKD" evidence="5">
    <location>
        <begin position="500"/>
        <end position="541"/>
    </location>
</feature>
<name>A0A346XXK3_9ACTN</name>
<keyword evidence="7" id="KW-1185">Reference proteome</keyword>
<dbReference type="SUPFAM" id="SSF49299">
    <property type="entry name" value="PKD domain"/>
    <property type="match status" value="1"/>
</dbReference>
<dbReference type="EMBL" id="CP031165">
    <property type="protein sequence ID" value="AXV06950.1"/>
    <property type="molecule type" value="Genomic_DNA"/>
</dbReference>
<proteinExistence type="predicted"/>
<feature type="region of interest" description="Disordered" evidence="3">
    <location>
        <begin position="400"/>
        <end position="464"/>
    </location>
</feature>
<evidence type="ECO:0000256" key="2">
    <source>
        <dbReference type="ARBA" id="ARBA00012595"/>
    </source>
</evidence>
<dbReference type="InterPro" id="IPR013783">
    <property type="entry name" value="Ig-like_fold"/>
</dbReference>
<evidence type="ECO:0000313" key="7">
    <source>
        <dbReference type="Proteomes" id="UP000264006"/>
    </source>
</evidence>
<dbReference type="CDD" id="cd00146">
    <property type="entry name" value="PKD"/>
    <property type="match status" value="1"/>
</dbReference>
<gene>
    <name evidence="6" type="ORF">DVS28_a2268</name>
</gene>
<dbReference type="Gene3D" id="2.60.40.1120">
    <property type="entry name" value="Carboxypeptidase-like, regulatory domain"/>
    <property type="match status" value="1"/>
</dbReference>
<dbReference type="PANTHER" id="PTHR30032">
    <property type="entry name" value="N-ACETYLMURAMOYL-L-ALANINE AMIDASE-RELATED"/>
    <property type="match status" value="1"/>
</dbReference>
<dbReference type="GO" id="GO:0004556">
    <property type="term" value="F:alpha-amylase activity"/>
    <property type="evidence" value="ECO:0007669"/>
    <property type="project" value="UniProtKB-EC"/>
</dbReference>
<dbReference type="GO" id="GO:0005975">
    <property type="term" value="P:carbohydrate metabolic process"/>
    <property type="evidence" value="ECO:0007669"/>
    <property type="project" value="UniProtKB-ARBA"/>
</dbReference>
<dbReference type="InterPro" id="IPR035986">
    <property type="entry name" value="PKD_dom_sf"/>
</dbReference>
<dbReference type="InterPro" id="IPR007253">
    <property type="entry name" value="Cell_wall-bd_2"/>
</dbReference>